<feature type="signal peptide" evidence="2">
    <location>
        <begin position="1"/>
        <end position="18"/>
    </location>
</feature>
<evidence type="ECO:0000256" key="2">
    <source>
        <dbReference type="SAM" id="SignalP"/>
    </source>
</evidence>
<dbReference type="InterPro" id="IPR013424">
    <property type="entry name" value="Ice-binding_C"/>
</dbReference>
<comment type="caution">
    <text evidence="4">The sequence shown here is derived from an EMBL/GenBank/DDBJ whole genome shotgun (WGS) entry which is preliminary data.</text>
</comment>
<reference evidence="4" key="1">
    <citation type="submission" date="2020-10" db="EMBL/GenBank/DDBJ databases">
        <authorList>
            <person name="Gilroy R."/>
        </authorList>
    </citation>
    <scope>NUCLEOTIDE SEQUENCE</scope>
    <source>
        <strain evidence="4">10669</strain>
    </source>
</reference>
<keyword evidence="1" id="KW-1133">Transmembrane helix</keyword>
<accession>A0A9D1T250</accession>
<dbReference type="Proteomes" id="UP000886812">
    <property type="component" value="Unassembled WGS sequence"/>
</dbReference>
<evidence type="ECO:0000256" key="1">
    <source>
        <dbReference type="SAM" id="Phobius"/>
    </source>
</evidence>
<keyword evidence="2" id="KW-0732">Signal</keyword>
<dbReference type="Pfam" id="PF07589">
    <property type="entry name" value="PEP-CTERM"/>
    <property type="match status" value="1"/>
</dbReference>
<keyword evidence="1" id="KW-0812">Transmembrane</keyword>
<sequence length="263" mass="26874">MKKHITIAALLAAGTAFADADVLYVNFGQNDGHEFTSFENGDATWNQASSANYGESGETEQTWGELKWSDGTNSGISLWTQGSTGGSDAKANSITGASDAMGVWNDADVWAGCLHGNASNETMIRLSGLEANGTYTFEVVLGSGSNWNQGSSDCSMTQGTVTNAAVVAQNGNGDASFDGDYAITILRQGAGNTATSWAILSFDVTATADGVIEFTAAPSASGGGIGDIAGFSLTSTAIPEPSAFGLLAGLGALALVASRRRRK</sequence>
<evidence type="ECO:0000313" key="5">
    <source>
        <dbReference type="Proteomes" id="UP000886812"/>
    </source>
</evidence>
<gene>
    <name evidence="4" type="ORF">IAC75_04325</name>
</gene>
<keyword evidence="1" id="KW-0472">Membrane</keyword>
<dbReference type="EMBL" id="DVOG01000114">
    <property type="protein sequence ID" value="HIV04361.1"/>
    <property type="molecule type" value="Genomic_DNA"/>
</dbReference>
<organism evidence="4 5">
    <name type="scientific">Candidatus Spyradosoma merdigallinarum</name>
    <dbReference type="NCBI Taxonomy" id="2840950"/>
    <lineage>
        <taxon>Bacteria</taxon>
        <taxon>Pseudomonadati</taxon>
        <taxon>Verrucomicrobiota</taxon>
        <taxon>Opitutia</taxon>
        <taxon>Opitutia incertae sedis</taxon>
        <taxon>Candidatus Spyradosoma</taxon>
    </lineage>
</organism>
<proteinExistence type="predicted"/>
<protein>
    <submittedName>
        <fullName evidence="4">PEP-CTERM sorting domain-containing protein</fullName>
    </submittedName>
</protein>
<name>A0A9D1T250_9BACT</name>
<feature type="transmembrane region" description="Helical" evidence="1">
    <location>
        <begin position="241"/>
        <end position="258"/>
    </location>
</feature>
<dbReference type="NCBIfam" id="TIGR02595">
    <property type="entry name" value="PEP_CTERM"/>
    <property type="match status" value="1"/>
</dbReference>
<evidence type="ECO:0000259" key="3">
    <source>
        <dbReference type="Pfam" id="PF07589"/>
    </source>
</evidence>
<evidence type="ECO:0000313" key="4">
    <source>
        <dbReference type="EMBL" id="HIV04361.1"/>
    </source>
</evidence>
<reference evidence="4" key="2">
    <citation type="journal article" date="2021" name="PeerJ">
        <title>Extensive microbial diversity within the chicken gut microbiome revealed by metagenomics and culture.</title>
        <authorList>
            <person name="Gilroy R."/>
            <person name="Ravi A."/>
            <person name="Getino M."/>
            <person name="Pursley I."/>
            <person name="Horton D.L."/>
            <person name="Alikhan N.F."/>
            <person name="Baker D."/>
            <person name="Gharbi K."/>
            <person name="Hall N."/>
            <person name="Watson M."/>
            <person name="Adriaenssens E.M."/>
            <person name="Foster-Nyarko E."/>
            <person name="Jarju S."/>
            <person name="Secka A."/>
            <person name="Antonio M."/>
            <person name="Oren A."/>
            <person name="Chaudhuri R.R."/>
            <person name="La Ragione R."/>
            <person name="Hildebrand F."/>
            <person name="Pallen M.J."/>
        </authorList>
    </citation>
    <scope>NUCLEOTIDE SEQUENCE</scope>
    <source>
        <strain evidence="4">10669</strain>
    </source>
</reference>
<dbReference type="AlphaFoldDB" id="A0A9D1T250"/>
<feature type="domain" description="Ice-binding protein C-terminal" evidence="3">
    <location>
        <begin position="237"/>
        <end position="261"/>
    </location>
</feature>
<feature type="chain" id="PRO_5038558596" evidence="2">
    <location>
        <begin position="19"/>
        <end position="263"/>
    </location>
</feature>